<evidence type="ECO:0000313" key="9">
    <source>
        <dbReference type="EMBL" id="MBA4709270.1"/>
    </source>
</evidence>
<evidence type="ECO:0000313" key="10">
    <source>
        <dbReference type="Proteomes" id="UP000545606"/>
    </source>
</evidence>
<dbReference type="SUPFAM" id="SSF56024">
    <property type="entry name" value="Phospholipase D/nuclease"/>
    <property type="match status" value="1"/>
</dbReference>
<dbReference type="GO" id="GO:0016042">
    <property type="term" value="P:lipid catabolic process"/>
    <property type="evidence" value="ECO:0007669"/>
    <property type="project" value="UniProtKB-KW"/>
</dbReference>
<organism evidence="9 10">
    <name type="scientific">Aquitalea aquatica</name>
    <dbReference type="NCBI Taxonomy" id="3044273"/>
    <lineage>
        <taxon>Bacteria</taxon>
        <taxon>Pseudomonadati</taxon>
        <taxon>Pseudomonadota</taxon>
        <taxon>Betaproteobacteria</taxon>
        <taxon>Neisseriales</taxon>
        <taxon>Chromobacteriaceae</taxon>
        <taxon>Aquitalea</taxon>
    </lineage>
</organism>
<feature type="domain" description="PLD phosphodiesterase" evidence="8">
    <location>
        <begin position="137"/>
        <end position="164"/>
    </location>
</feature>
<dbReference type="Proteomes" id="UP000545606">
    <property type="component" value="Unassembled WGS sequence"/>
</dbReference>
<evidence type="ECO:0000256" key="7">
    <source>
        <dbReference type="SAM" id="SignalP"/>
    </source>
</evidence>
<sequence length="199" mass="21726">MTYPLAIASVAITLTITPLSSYARSAVEEPPADTAQDTIQSSAVKTTPFAANTSYVVCFTPGQDCEGLIVQEINHAQKSILLQAYVFTSTTIAKALTQAKQRGVDVRAILDKSQRTGKYTGATFLRHAGIPLMIDEHPAIAHSKVLVFDQQSVLTGSFNFTKSAQERNAENLIIIKGDSGLVRAYTENWNRRWKASVSY</sequence>
<dbReference type="GO" id="GO:0016891">
    <property type="term" value="F:RNA endonuclease activity producing 5'-phosphomonoesters, hydrolytic mechanism"/>
    <property type="evidence" value="ECO:0007669"/>
    <property type="project" value="TreeGrafter"/>
</dbReference>
<dbReference type="InterPro" id="IPR001736">
    <property type="entry name" value="PLipase_D/transphosphatidylase"/>
</dbReference>
<dbReference type="InterPro" id="IPR025202">
    <property type="entry name" value="PLD-like_dom"/>
</dbReference>
<dbReference type="EMBL" id="JACERN010000033">
    <property type="protein sequence ID" value="MBA4709270.1"/>
    <property type="molecule type" value="Genomic_DNA"/>
</dbReference>
<dbReference type="Pfam" id="PF13091">
    <property type="entry name" value="PLDc_2"/>
    <property type="match status" value="1"/>
</dbReference>
<name>A0A838Y1H0_9NEIS</name>
<dbReference type="InterPro" id="IPR051406">
    <property type="entry name" value="PLD_domain"/>
</dbReference>
<evidence type="ECO:0000256" key="5">
    <source>
        <dbReference type="ARBA" id="ARBA00022963"/>
    </source>
</evidence>
<dbReference type="PROSITE" id="PS50035">
    <property type="entry name" value="PLD"/>
    <property type="match status" value="1"/>
</dbReference>
<keyword evidence="6" id="KW-0443">Lipid metabolism</keyword>
<gene>
    <name evidence="9" type="ORF">H2Z84_12885</name>
</gene>
<accession>A0A838Y1H0</accession>
<dbReference type="Gene3D" id="3.30.870.10">
    <property type="entry name" value="Endonuclease Chain A"/>
    <property type="match status" value="1"/>
</dbReference>
<keyword evidence="7" id="KW-0732">Signal</keyword>
<protein>
    <recommendedName>
        <fullName evidence="3">phospholipase D</fullName>
        <ecNumber evidence="3">3.1.4.4</ecNumber>
    </recommendedName>
</protein>
<evidence type="ECO:0000256" key="6">
    <source>
        <dbReference type="ARBA" id="ARBA00023098"/>
    </source>
</evidence>
<comment type="catalytic activity">
    <reaction evidence="1">
        <text>a 1,2-diacyl-sn-glycero-3-phosphocholine + H2O = a 1,2-diacyl-sn-glycero-3-phosphate + choline + H(+)</text>
        <dbReference type="Rhea" id="RHEA:14445"/>
        <dbReference type="ChEBI" id="CHEBI:15354"/>
        <dbReference type="ChEBI" id="CHEBI:15377"/>
        <dbReference type="ChEBI" id="CHEBI:15378"/>
        <dbReference type="ChEBI" id="CHEBI:57643"/>
        <dbReference type="ChEBI" id="CHEBI:58608"/>
        <dbReference type="EC" id="3.1.4.4"/>
    </reaction>
</comment>
<feature type="chain" id="PRO_5032459891" description="phospholipase D" evidence="7">
    <location>
        <begin position="24"/>
        <end position="199"/>
    </location>
</feature>
<dbReference type="EC" id="3.1.4.4" evidence="3"/>
<evidence type="ECO:0000256" key="1">
    <source>
        <dbReference type="ARBA" id="ARBA00000798"/>
    </source>
</evidence>
<dbReference type="GO" id="GO:0004630">
    <property type="term" value="F:phospholipase D activity"/>
    <property type="evidence" value="ECO:0007669"/>
    <property type="project" value="UniProtKB-EC"/>
</dbReference>
<feature type="signal peptide" evidence="7">
    <location>
        <begin position="1"/>
        <end position="23"/>
    </location>
</feature>
<evidence type="ECO:0000259" key="8">
    <source>
        <dbReference type="PROSITE" id="PS50035"/>
    </source>
</evidence>
<evidence type="ECO:0000256" key="4">
    <source>
        <dbReference type="ARBA" id="ARBA00022801"/>
    </source>
</evidence>
<evidence type="ECO:0000256" key="2">
    <source>
        <dbReference type="ARBA" id="ARBA00008664"/>
    </source>
</evidence>
<comment type="caution">
    <text evidence="9">The sequence shown here is derived from an EMBL/GenBank/DDBJ whole genome shotgun (WGS) entry which is preliminary data.</text>
</comment>
<reference evidence="9 10" key="1">
    <citation type="submission" date="2020-07" db="EMBL/GenBank/DDBJ databases">
        <title>Draft genome sequence of violacein-producing bacteria and related species.</title>
        <authorList>
            <person name="Wilson H.S."/>
            <person name="De Leon M.E."/>
        </authorList>
    </citation>
    <scope>NUCLEOTIDE SEQUENCE [LARGE SCALE GENOMIC DNA]</scope>
    <source>
        <strain evidence="9 10">HSC-21Su07</strain>
    </source>
</reference>
<dbReference type="PANTHER" id="PTHR43856:SF1">
    <property type="entry name" value="MITOCHONDRIAL CARDIOLIPIN HYDROLASE"/>
    <property type="match status" value="1"/>
</dbReference>
<dbReference type="PANTHER" id="PTHR43856">
    <property type="entry name" value="CARDIOLIPIN HYDROLASE"/>
    <property type="match status" value="1"/>
</dbReference>
<comment type="similarity">
    <text evidence="2">Belongs to the phospholipase D family.</text>
</comment>
<dbReference type="CDD" id="cd09170">
    <property type="entry name" value="PLDc_Nuc"/>
    <property type="match status" value="1"/>
</dbReference>
<evidence type="ECO:0000256" key="3">
    <source>
        <dbReference type="ARBA" id="ARBA00012027"/>
    </source>
</evidence>
<proteinExistence type="inferred from homology"/>
<keyword evidence="4" id="KW-0378">Hydrolase</keyword>
<keyword evidence="10" id="KW-1185">Reference proteome</keyword>
<dbReference type="GO" id="GO:0006793">
    <property type="term" value="P:phosphorus metabolic process"/>
    <property type="evidence" value="ECO:0007669"/>
    <property type="project" value="UniProtKB-ARBA"/>
</dbReference>
<dbReference type="AlphaFoldDB" id="A0A838Y1H0"/>
<keyword evidence="5" id="KW-0442">Lipid degradation</keyword>